<evidence type="ECO:0000313" key="2">
    <source>
        <dbReference type="EMBL" id="GHE52659.1"/>
    </source>
</evidence>
<accession>A0A919DKV2</accession>
<comment type="caution">
    <text evidence="2">The sequence shown here is derived from an EMBL/GenBank/DDBJ whole genome shotgun (WGS) entry which is preliminary data.</text>
</comment>
<evidence type="ECO:0000256" key="1">
    <source>
        <dbReference type="SAM" id="MobiDB-lite"/>
    </source>
</evidence>
<sequence>MWAYWRDALPGARYSPETPRSRVGSKPSRPYWPALGRQVRVRGPVTTAPAAEAPGRTSSGLRARRAQLTNSRGGWVDRGAGRFGLLGRSDEGARVAPITL</sequence>
<gene>
    <name evidence="2" type="ORF">GCM10017771_74930</name>
</gene>
<keyword evidence="3" id="KW-1185">Reference proteome</keyword>
<reference evidence="2" key="1">
    <citation type="journal article" date="2014" name="Int. J. Syst. Evol. Microbiol.">
        <title>Complete genome sequence of Corynebacterium casei LMG S-19264T (=DSM 44701T), isolated from a smear-ripened cheese.</title>
        <authorList>
            <consortium name="US DOE Joint Genome Institute (JGI-PGF)"/>
            <person name="Walter F."/>
            <person name="Albersmeier A."/>
            <person name="Kalinowski J."/>
            <person name="Ruckert C."/>
        </authorList>
    </citation>
    <scope>NUCLEOTIDE SEQUENCE</scope>
    <source>
        <strain evidence="2">CGMCC 4.7403</strain>
    </source>
</reference>
<dbReference type="Proteomes" id="UP000603227">
    <property type="component" value="Unassembled WGS sequence"/>
</dbReference>
<reference evidence="2" key="2">
    <citation type="submission" date="2020-09" db="EMBL/GenBank/DDBJ databases">
        <authorList>
            <person name="Sun Q."/>
            <person name="Zhou Y."/>
        </authorList>
    </citation>
    <scope>NUCLEOTIDE SEQUENCE</scope>
    <source>
        <strain evidence="2">CGMCC 4.7403</strain>
    </source>
</reference>
<dbReference type="AlphaFoldDB" id="A0A919DKV2"/>
<organism evidence="2 3">
    <name type="scientific">Streptomyces capitiformicae</name>
    <dbReference type="NCBI Taxonomy" id="2014920"/>
    <lineage>
        <taxon>Bacteria</taxon>
        <taxon>Bacillati</taxon>
        <taxon>Actinomycetota</taxon>
        <taxon>Actinomycetes</taxon>
        <taxon>Kitasatosporales</taxon>
        <taxon>Streptomycetaceae</taxon>
        <taxon>Streptomyces</taxon>
    </lineage>
</organism>
<feature type="region of interest" description="Disordered" evidence="1">
    <location>
        <begin position="1"/>
        <end position="63"/>
    </location>
</feature>
<evidence type="ECO:0000313" key="3">
    <source>
        <dbReference type="Proteomes" id="UP000603227"/>
    </source>
</evidence>
<proteinExistence type="predicted"/>
<name>A0A919DKV2_9ACTN</name>
<dbReference type="EMBL" id="BNAT01000038">
    <property type="protein sequence ID" value="GHE52659.1"/>
    <property type="molecule type" value="Genomic_DNA"/>
</dbReference>
<protein>
    <submittedName>
        <fullName evidence="2">Uncharacterized protein</fullName>
    </submittedName>
</protein>